<dbReference type="InterPro" id="IPR012341">
    <property type="entry name" value="6hp_glycosidase-like_sf"/>
</dbReference>
<dbReference type="GO" id="GO:0005975">
    <property type="term" value="P:carbohydrate metabolic process"/>
    <property type="evidence" value="ECO:0007669"/>
    <property type="project" value="InterPro"/>
</dbReference>
<reference evidence="2 3" key="1">
    <citation type="journal article" date="2016" name="Nat. Commun.">
        <title>Thousands of microbial genomes shed light on interconnected biogeochemical processes in an aquifer system.</title>
        <authorList>
            <person name="Anantharaman K."/>
            <person name="Brown C.T."/>
            <person name="Hug L.A."/>
            <person name="Sharon I."/>
            <person name="Castelle C.J."/>
            <person name="Probst A.J."/>
            <person name="Thomas B.C."/>
            <person name="Singh A."/>
            <person name="Wilkins M.J."/>
            <person name="Karaoz U."/>
            <person name="Brodie E.L."/>
            <person name="Williams K.H."/>
            <person name="Hubbard S.S."/>
            <person name="Banfield J.F."/>
        </authorList>
    </citation>
    <scope>NUCLEOTIDE SEQUENCE [LARGE SCALE GENOMIC DNA]</scope>
</reference>
<proteinExistence type="predicted"/>
<evidence type="ECO:0000313" key="2">
    <source>
        <dbReference type="EMBL" id="OGM32478.1"/>
    </source>
</evidence>
<dbReference type="EMBL" id="MGGP01000014">
    <property type="protein sequence ID" value="OGM32478.1"/>
    <property type="molecule type" value="Genomic_DNA"/>
</dbReference>
<gene>
    <name evidence="2" type="ORF">A2803_03340</name>
</gene>
<comment type="caution">
    <text evidence="2">The sequence shown here is derived from an EMBL/GenBank/DDBJ whole genome shotgun (WGS) entry which is preliminary data.</text>
</comment>
<dbReference type="Gene3D" id="1.50.10.10">
    <property type="match status" value="1"/>
</dbReference>
<dbReference type="InterPro" id="IPR011613">
    <property type="entry name" value="GH15-like"/>
</dbReference>
<organism evidence="2 3">
    <name type="scientific">Candidatus Woesebacteria bacterium RIFCSPHIGHO2_01_FULL_44_21</name>
    <dbReference type="NCBI Taxonomy" id="1802503"/>
    <lineage>
        <taxon>Bacteria</taxon>
        <taxon>Candidatus Woeseibacteriota</taxon>
    </lineage>
</organism>
<dbReference type="SUPFAM" id="SSF48208">
    <property type="entry name" value="Six-hairpin glycosidases"/>
    <property type="match status" value="1"/>
</dbReference>
<dbReference type="Proteomes" id="UP000178870">
    <property type="component" value="Unassembled WGS sequence"/>
</dbReference>
<dbReference type="PANTHER" id="PTHR31616:SF13">
    <property type="entry name" value="GLUCAN 1,4-ALPHA-GLUCOSIDASE"/>
    <property type="match status" value="1"/>
</dbReference>
<evidence type="ECO:0000259" key="1">
    <source>
        <dbReference type="Pfam" id="PF00723"/>
    </source>
</evidence>
<protein>
    <recommendedName>
        <fullName evidence="1">GH15-like domain-containing protein</fullName>
    </recommendedName>
</protein>
<accession>A0A1F7Z0J5</accession>
<name>A0A1F7Z0J5_9BACT</name>
<evidence type="ECO:0000313" key="3">
    <source>
        <dbReference type="Proteomes" id="UP000178870"/>
    </source>
</evidence>
<dbReference type="Pfam" id="PF00723">
    <property type="entry name" value="Glyco_hydro_15"/>
    <property type="match status" value="2"/>
</dbReference>
<dbReference type="InterPro" id="IPR008928">
    <property type="entry name" value="6-hairpin_glycosidase_sf"/>
</dbReference>
<dbReference type="PANTHER" id="PTHR31616">
    <property type="entry name" value="TREHALASE"/>
    <property type="match status" value="1"/>
</dbReference>
<dbReference type="GO" id="GO:0004553">
    <property type="term" value="F:hydrolase activity, hydrolyzing O-glycosyl compounds"/>
    <property type="evidence" value="ECO:0007669"/>
    <property type="project" value="UniProtKB-ARBA"/>
</dbReference>
<dbReference type="AlphaFoldDB" id="A0A1F7Z0J5"/>
<feature type="domain" description="GH15-like" evidence="1">
    <location>
        <begin position="597"/>
        <end position="640"/>
    </location>
</feature>
<feature type="domain" description="GH15-like" evidence="1">
    <location>
        <begin position="286"/>
        <end position="586"/>
    </location>
</feature>
<sequence>MAKSLVLGNGSMLVGFDNHAQIKDLYFDYVGLENHLTEEAECKIGIWVEGMFSWLDDPMWQLTIDYQPESLASKIEAINQNLNLKLTFLDVVYNEKNILVRNITIKNLAKSKRNIRLFLNHQFRMYGTHGKDTVYYDPKDHTVVHYKGRRLALIGGRVDGNYMSDYTVGLSGIEGREGTWKDAEDGILSKNAIEHGTCDSTVAFEKSADAGQTFTVSYWICMGKTLSDVKDLHFYVDKKSPEHITESTIDFWRAWLGKTEKDFGDLEQGVRELFQKSLLIIRTHVDNTGGILASGDSNMLQYGKDNYAYIWHRDGALTAIALDAAGYHEVARKFFEFSNATITEYGYFFHKYRPDKSLGSSWHGWITPDGHHRLPIQEDETALVISALWKHYEGTSDLEFIENIYNNLIKKASEFMVGFRNANGLPSATYDIWERVWGVHTFTAGAVYDALSSAAKFAGLLGKEKDQERYARGAEELKAAIIKHLYNKQGNYFYKYVDFEEGHELHDETVDASSFYAMFKFGVLALDDPMMKSSLETFRAKLICKGGVGGVARFEGDTYCQADKSTPGNPWIVTSLWLAQYYIVSAREKAHLAPAKEILEWVVARAWTSGVLPEQVDPNTGLGLSATPLTWSHAEYVTTVKMYLDKLKEFK</sequence>